<name>A0AAY5K8F2_ESOLU</name>
<reference evidence="1 2" key="1">
    <citation type="submission" date="2020-02" db="EMBL/GenBank/DDBJ databases">
        <title>Esox lucius (northern pike) genome, fEsoLuc1, primary haplotype.</title>
        <authorList>
            <person name="Myers G."/>
            <person name="Karagic N."/>
            <person name="Meyer A."/>
            <person name="Pippel M."/>
            <person name="Reichard M."/>
            <person name="Winkler S."/>
            <person name="Tracey A."/>
            <person name="Sims Y."/>
            <person name="Howe K."/>
            <person name="Rhie A."/>
            <person name="Formenti G."/>
            <person name="Durbin R."/>
            <person name="Fedrigo O."/>
            <person name="Jarvis E.D."/>
        </authorList>
    </citation>
    <scope>NUCLEOTIDE SEQUENCE [LARGE SCALE GENOMIC DNA]</scope>
</reference>
<reference evidence="1" key="2">
    <citation type="submission" date="2025-08" db="UniProtKB">
        <authorList>
            <consortium name="Ensembl"/>
        </authorList>
    </citation>
    <scope>IDENTIFICATION</scope>
</reference>
<dbReference type="Gene3D" id="6.10.250.2890">
    <property type="match status" value="1"/>
</dbReference>
<evidence type="ECO:0000313" key="2">
    <source>
        <dbReference type="Proteomes" id="UP000265140"/>
    </source>
</evidence>
<protein>
    <recommendedName>
        <fullName evidence="3">Apolipoprotein A-IV a</fullName>
    </recommendedName>
</protein>
<evidence type="ECO:0008006" key="3">
    <source>
        <dbReference type="Google" id="ProtNLM"/>
    </source>
</evidence>
<evidence type="ECO:0000313" key="1">
    <source>
        <dbReference type="Ensembl" id="ENSELUP00000082552.1"/>
    </source>
</evidence>
<dbReference type="GeneTree" id="ENSGT00760000119652"/>
<proteinExistence type="predicted"/>
<organism evidence="1 2">
    <name type="scientific">Esox lucius</name>
    <name type="common">Northern pike</name>
    <dbReference type="NCBI Taxonomy" id="8010"/>
    <lineage>
        <taxon>Eukaryota</taxon>
        <taxon>Metazoa</taxon>
        <taxon>Chordata</taxon>
        <taxon>Craniata</taxon>
        <taxon>Vertebrata</taxon>
        <taxon>Euteleostomi</taxon>
        <taxon>Actinopterygii</taxon>
        <taxon>Neopterygii</taxon>
        <taxon>Teleostei</taxon>
        <taxon>Protacanthopterygii</taxon>
        <taxon>Esociformes</taxon>
        <taxon>Esocidae</taxon>
        <taxon>Esox</taxon>
    </lineage>
</organism>
<accession>A0AAY5K8F2</accession>
<sequence>WPHLPKSYKKTWSQTQSTVRSKNSYKGCESGSLVKRDIPADVETLTKYFQDAIEEIKTHPLVSKAQDYLEEGKAQITPLTGKIQEHADKIQEQIQPYITDIEGKVRPLAENIQIQLSPLTENLQAQVDKVQAKIKPLANDFQEQMEKLYQTMVDQTKAMLPSQ</sequence>
<dbReference type="Proteomes" id="UP000265140">
    <property type="component" value="Chromosome 8"/>
</dbReference>
<dbReference type="SUPFAM" id="SSF58113">
    <property type="entry name" value="Apolipoprotein A-I"/>
    <property type="match status" value="1"/>
</dbReference>
<dbReference type="AlphaFoldDB" id="A0AAY5K8F2"/>
<dbReference type="Gene3D" id="6.10.250.100">
    <property type="match status" value="1"/>
</dbReference>
<reference evidence="1" key="3">
    <citation type="submission" date="2025-09" db="UniProtKB">
        <authorList>
            <consortium name="Ensembl"/>
        </authorList>
    </citation>
    <scope>IDENTIFICATION</scope>
</reference>
<keyword evidence="2" id="KW-1185">Reference proteome</keyword>
<dbReference type="Ensembl" id="ENSELUT00000108618.1">
    <property type="protein sequence ID" value="ENSELUP00000082552.1"/>
    <property type="gene ID" value="ENSELUG00000035163.1"/>
</dbReference>